<dbReference type="EMBL" id="OY660879">
    <property type="protein sequence ID" value="CAJ1075030.1"/>
    <property type="molecule type" value="Genomic_DNA"/>
</dbReference>
<evidence type="ECO:0000313" key="1">
    <source>
        <dbReference type="EMBL" id="CAJ1075030.1"/>
    </source>
</evidence>
<dbReference type="AlphaFoldDB" id="A0AAV1GP16"/>
<dbReference type="Proteomes" id="UP001178508">
    <property type="component" value="Chromosome 16"/>
</dbReference>
<keyword evidence="2" id="KW-1185">Reference proteome</keyword>
<reference evidence="1" key="1">
    <citation type="submission" date="2023-08" db="EMBL/GenBank/DDBJ databases">
        <authorList>
            <person name="Alioto T."/>
            <person name="Alioto T."/>
            <person name="Gomez Garrido J."/>
        </authorList>
    </citation>
    <scope>NUCLEOTIDE SEQUENCE</scope>
</reference>
<gene>
    <name evidence="1" type="ORF">XNOV1_A011843</name>
</gene>
<organism evidence="1 2">
    <name type="scientific">Xyrichtys novacula</name>
    <name type="common">Pearly razorfish</name>
    <name type="synonym">Hemipteronotus novacula</name>
    <dbReference type="NCBI Taxonomy" id="13765"/>
    <lineage>
        <taxon>Eukaryota</taxon>
        <taxon>Metazoa</taxon>
        <taxon>Chordata</taxon>
        <taxon>Craniata</taxon>
        <taxon>Vertebrata</taxon>
        <taxon>Euteleostomi</taxon>
        <taxon>Actinopterygii</taxon>
        <taxon>Neopterygii</taxon>
        <taxon>Teleostei</taxon>
        <taxon>Neoteleostei</taxon>
        <taxon>Acanthomorphata</taxon>
        <taxon>Eupercaria</taxon>
        <taxon>Labriformes</taxon>
        <taxon>Labridae</taxon>
        <taxon>Xyrichtys</taxon>
    </lineage>
</organism>
<evidence type="ECO:0000313" key="2">
    <source>
        <dbReference type="Proteomes" id="UP001178508"/>
    </source>
</evidence>
<proteinExistence type="predicted"/>
<sequence>MDLVKLSLLIDADNKFIPGKRPSLLQMIQSNVEDDLRKLVKDSETPNTTATSKKSPF</sequence>
<name>A0AAV1GP16_XYRNO</name>
<accession>A0AAV1GP16</accession>
<protein>
    <submittedName>
        <fullName evidence="1">Uncharacterized protein</fullName>
    </submittedName>
</protein>